<evidence type="ECO:0000256" key="1">
    <source>
        <dbReference type="ARBA" id="ARBA00004651"/>
    </source>
</evidence>
<name>A0A3B4BIX7_9GOBI</name>
<keyword evidence="9" id="KW-0325">Glycoprotein</keyword>
<dbReference type="InterPro" id="IPR000276">
    <property type="entry name" value="GPCR_Rhodpsn"/>
</dbReference>
<evidence type="ECO:0000256" key="8">
    <source>
        <dbReference type="ARBA" id="ARBA00023170"/>
    </source>
</evidence>
<evidence type="ECO:0000313" key="14">
    <source>
        <dbReference type="Ensembl" id="ENSPMGP00000028462.1"/>
    </source>
</evidence>
<reference evidence="14" key="2">
    <citation type="submission" date="2025-09" db="UniProtKB">
        <authorList>
            <consortium name="Ensembl"/>
        </authorList>
    </citation>
    <scope>IDENTIFICATION</scope>
</reference>
<dbReference type="Pfam" id="PF00001">
    <property type="entry name" value="7tm_1"/>
    <property type="match status" value="1"/>
</dbReference>
<keyword evidence="8 11" id="KW-0675">Receptor</keyword>
<protein>
    <recommendedName>
        <fullName evidence="13">G-protein coupled receptors family 1 profile domain-containing protein</fullName>
    </recommendedName>
</protein>
<dbReference type="InterPro" id="IPR000496">
    <property type="entry name" value="Brdyknn_rcpt"/>
</dbReference>
<keyword evidence="10 11" id="KW-0807">Transducer</keyword>
<accession>A0A3B4BIX7</accession>
<keyword evidence="15" id="KW-1185">Reference proteome</keyword>
<dbReference type="PANTHER" id="PTHR10489:SF957">
    <property type="entry name" value="B2 BRADYKININ RECEPTOR"/>
    <property type="match status" value="1"/>
</dbReference>
<evidence type="ECO:0000313" key="15">
    <source>
        <dbReference type="Proteomes" id="UP000261520"/>
    </source>
</evidence>
<feature type="transmembrane region" description="Helical" evidence="12">
    <location>
        <begin position="196"/>
        <end position="217"/>
    </location>
</feature>
<dbReference type="GO" id="GO:0006955">
    <property type="term" value="P:immune response"/>
    <property type="evidence" value="ECO:0007669"/>
    <property type="project" value="TreeGrafter"/>
</dbReference>
<dbReference type="GO" id="GO:0019722">
    <property type="term" value="P:calcium-mediated signaling"/>
    <property type="evidence" value="ECO:0007669"/>
    <property type="project" value="TreeGrafter"/>
</dbReference>
<comment type="similarity">
    <text evidence="11">Belongs to the G-protein coupled receptor 1 family.</text>
</comment>
<dbReference type="AlphaFoldDB" id="A0A3B4BIX7"/>
<evidence type="ECO:0000256" key="6">
    <source>
        <dbReference type="ARBA" id="ARBA00023136"/>
    </source>
</evidence>
<evidence type="ECO:0000256" key="2">
    <source>
        <dbReference type="ARBA" id="ARBA00022475"/>
    </source>
</evidence>
<dbReference type="Gene3D" id="1.20.1070.10">
    <property type="entry name" value="Rhodopsin 7-helix transmembrane proteins"/>
    <property type="match status" value="1"/>
</dbReference>
<dbReference type="GO" id="GO:0004947">
    <property type="term" value="F:bradykinin receptor activity"/>
    <property type="evidence" value="ECO:0007669"/>
    <property type="project" value="InterPro"/>
</dbReference>
<keyword evidence="3 11" id="KW-0812">Transmembrane</keyword>
<evidence type="ECO:0000256" key="11">
    <source>
        <dbReference type="RuleBase" id="RU000688"/>
    </source>
</evidence>
<keyword evidence="2" id="KW-1003">Cell membrane</keyword>
<keyword evidence="4 12" id="KW-1133">Transmembrane helix</keyword>
<dbReference type="PROSITE" id="PS00237">
    <property type="entry name" value="G_PROTEIN_RECEP_F1_1"/>
    <property type="match status" value="1"/>
</dbReference>
<evidence type="ECO:0000259" key="13">
    <source>
        <dbReference type="PROSITE" id="PS50262"/>
    </source>
</evidence>
<evidence type="ECO:0000256" key="12">
    <source>
        <dbReference type="SAM" id="Phobius"/>
    </source>
</evidence>
<dbReference type="PRINTS" id="PR00425">
    <property type="entry name" value="BRADYKININR"/>
</dbReference>
<dbReference type="InterPro" id="IPR017452">
    <property type="entry name" value="GPCR_Rhodpsn_7TM"/>
</dbReference>
<feature type="domain" description="G-protein coupled receptors family 1 profile" evidence="13">
    <location>
        <begin position="41"/>
        <end position="303"/>
    </location>
</feature>
<dbReference type="InterPro" id="IPR050119">
    <property type="entry name" value="CCR1-9-like"/>
</dbReference>
<comment type="subcellular location">
    <subcellularLocation>
        <location evidence="1">Cell membrane</location>
        <topology evidence="1">Multi-pass membrane protein</topology>
    </subcellularLocation>
</comment>
<dbReference type="GO" id="GO:0016493">
    <property type="term" value="F:C-C chemokine receptor activity"/>
    <property type="evidence" value="ECO:0007669"/>
    <property type="project" value="TreeGrafter"/>
</dbReference>
<evidence type="ECO:0000256" key="3">
    <source>
        <dbReference type="ARBA" id="ARBA00022692"/>
    </source>
</evidence>
<evidence type="ECO:0000256" key="10">
    <source>
        <dbReference type="ARBA" id="ARBA00023224"/>
    </source>
</evidence>
<feature type="transmembrane region" description="Helical" evidence="12">
    <location>
        <begin position="140"/>
        <end position="161"/>
    </location>
</feature>
<feature type="transmembrane region" description="Helical" evidence="12">
    <location>
        <begin position="102"/>
        <end position="128"/>
    </location>
</feature>
<dbReference type="Proteomes" id="UP000261520">
    <property type="component" value="Unplaced"/>
</dbReference>
<dbReference type="PROSITE" id="PS50262">
    <property type="entry name" value="G_PROTEIN_RECEP_F1_2"/>
    <property type="match status" value="1"/>
</dbReference>
<dbReference type="Ensembl" id="ENSPMGT00000030307.1">
    <property type="protein sequence ID" value="ENSPMGP00000028462.1"/>
    <property type="gene ID" value="ENSPMGG00000022906.1"/>
</dbReference>
<evidence type="ECO:0000256" key="4">
    <source>
        <dbReference type="ARBA" id="ARBA00022989"/>
    </source>
</evidence>
<organism evidence="14 15">
    <name type="scientific">Periophthalmus magnuspinnatus</name>
    <dbReference type="NCBI Taxonomy" id="409849"/>
    <lineage>
        <taxon>Eukaryota</taxon>
        <taxon>Metazoa</taxon>
        <taxon>Chordata</taxon>
        <taxon>Craniata</taxon>
        <taxon>Vertebrata</taxon>
        <taxon>Euteleostomi</taxon>
        <taxon>Actinopterygii</taxon>
        <taxon>Neopterygii</taxon>
        <taxon>Teleostei</taxon>
        <taxon>Neoteleostei</taxon>
        <taxon>Acanthomorphata</taxon>
        <taxon>Gobiaria</taxon>
        <taxon>Gobiiformes</taxon>
        <taxon>Gobioidei</taxon>
        <taxon>Gobiidae</taxon>
        <taxon>Oxudercinae</taxon>
        <taxon>Periophthalmus</taxon>
    </lineage>
</organism>
<evidence type="ECO:0000256" key="5">
    <source>
        <dbReference type="ARBA" id="ARBA00023040"/>
    </source>
</evidence>
<feature type="transmembrane region" description="Helical" evidence="12">
    <location>
        <begin position="237"/>
        <end position="255"/>
    </location>
</feature>
<dbReference type="PRINTS" id="PR00237">
    <property type="entry name" value="GPCRRHODOPSN"/>
</dbReference>
<feature type="transmembrane region" description="Helical" evidence="12">
    <location>
        <begin position="286"/>
        <end position="306"/>
    </location>
</feature>
<keyword evidence="6 12" id="KW-0472">Membrane</keyword>
<dbReference type="GO" id="GO:0009897">
    <property type="term" value="C:external side of plasma membrane"/>
    <property type="evidence" value="ECO:0007669"/>
    <property type="project" value="TreeGrafter"/>
</dbReference>
<feature type="transmembrane region" description="Helical" evidence="12">
    <location>
        <begin position="30"/>
        <end position="51"/>
    </location>
</feature>
<proteinExistence type="inferred from homology"/>
<keyword evidence="7" id="KW-1015">Disulfide bond</keyword>
<dbReference type="GO" id="GO:0060326">
    <property type="term" value="P:cell chemotaxis"/>
    <property type="evidence" value="ECO:0007669"/>
    <property type="project" value="TreeGrafter"/>
</dbReference>
<evidence type="ECO:0000256" key="9">
    <source>
        <dbReference type="ARBA" id="ARBA00023180"/>
    </source>
</evidence>
<sequence>MVSPCFCSSPNTSDQDCDISDLNTSWVPPYIYTISALGIPLNLLVLLVFLLHRQKCTATEIYLSNLAAADLLLVVLMPLWAVNEANNYHWTFGGPMCTFVSLLLVMNYNCSIYFLVLVSIDRFFALVYPLKQCILRRRKYAMLGCFLVWCLGLLLNIPILMCRKVKFQDDLLFDEIKEYICSVDCYFNIFVSYDVIQTIVASVIPLLIILFCTVKIVHTLTRRLSNRNSTQQTEHKATILVLTVFLAFFICWLPFSLTRMTELAVLFELIEETCNFRWHQLYSYRIIFLNVGFFNSALNPVLYVIVSKNFRKKMWEVGRGQRSMRPCPTVKFVVILNYLHSQGVQIVMLQETHLVKRDKTV</sequence>
<dbReference type="PANTHER" id="PTHR10489">
    <property type="entry name" value="CELL ADHESION MOLECULE"/>
    <property type="match status" value="1"/>
</dbReference>
<dbReference type="SUPFAM" id="SSF81321">
    <property type="entry name" value="Family A G protein-coupled receptor-like"/>
    <property type="match status" value="1"/>
</dbReference>
<reference evidence="14" key="1">
    <citation type="submission" date="2025-08" db="UniProtKB">
        <authorList>
            <consortium name="Ensembl"/>
        </authorList>
    </citation>
    <scope>IDENTIFICATION</scope>
</reference>
<dbReference type="GO" id="GO:0019957">
    <property type="term" value="F:C-C chemokine binding"/>
    <property type="evidence" value="ECO:0007669"/>
    <property type="project" value="TreeGrafter"/>
</dbReference>
<evidence type="ECO:0000256" key="7">
    <source>
        <dbReference type="ARBA" id="ARBA00023157"/>
    </source>
</evidence>
<dbReference type="GO" id="GO:0007204">
    <property type="term" value="P:positive regulation of cytosolic calcium ion concentration"/>
    <property type="evidence" value="ECO:0007669"/>
    <property type="project" value="TreeGrafter"/>
</dbReference>
<keyword evidence="5 11" id="KW-0297">G-protein coupled receptor</keyword>
<feature type="transmembrane region" description="Helical" evidence="12">
    <location>
        <begin position="63"/>
        <end position="82"/>
    </location>
</feature>